<dbReference type="InterPro" id="IPR036291">
    <property type="entry name" value="NAD(P)-bd_dom_sf"/>
</dbReference>
<keyword evidence="4" id="KW-0809">Transit peptide</keyword>
<keyword evidence="6" id="KW-0472">Membrane</keyword>
<keyword evidence="3" id="KW-1000">Mitochondrion outer membrane</keyword>
<comment type="caution">
    <text evidence="7">The sequence shown here is derived from an EMBL/GenBank/DDBJ whole genome shotgun (WGS) entry which is preliminary data.</text>
</comment>
<sequence>MSTFILGATGLVGSQIVKVAESSPAIKSITTLTRRTPDFANSSSKLKTLEESDSSKWSEIIKSQAVSSDVYLSAFGTTRAKAGSAENFKKIDYGINYSSAKAAKENGSKVCVLVSSMGANASSPFLYMKTKGELEDDIIKLGFDHTVILRPGALLGERKESHGLGNSIAQTIGNWTKGTWLQGLLKPIDASDVGKVAIDFAQKGINGELKDKVIIVGGDDLVKLANSLN</sequence>
<evidence type="ECO:0000313" key="7">
    <source>
        <dbReference type="EMBL" id="KAF6062668.1"/>
    </source>
</evidence>
<proteinExistence type="inferred from homology"/>
<evidence type="ECO:0000256" key="2">
    <source>
        <dbReference type="ARBA" id="ARBA00006617"/>
    </source>
</evidence>
<dbReference type="GO" id="GO:0005741">
    <property type="term" value="C:mitochondrial outer membrane"/>
    <property type="evidence" value="ECO:0007669"/>
    <property type="project" value="UniProtKB-SubCell"/>
</dbReference>
<dbReference type="GO" id="GO:0051170">
    <property type="term" value="P:import into nucleus"/>
    <property type="evidence" value="ECO:0007669"/>
    <property type="project" value="TreeGrafter"/>
</dbReference>
<reference evidence="7 8" key="1">
    <citation type="submission" date="2020-03" db="EMBL/GenBank/DDBJ databases">
        <title>FDA dAtabase for Regulatory Grade micrObial Sequences (FDA-ARGOS): Supporting development and validation of Infectious Disease Dx tests.</title>
        <authorList>
            <person name="Campos J."/>
            <person name="Goldberg B."/>
            <person name="Tallon L."/>
            <person name="Sadzewicz L."/>
            <person name="Vavikolanu K."/>
            <person name="Mehta A."/>
            <person name="Aluvathingal J."/>
            <person name="Nadendla S."/>
            <person name="Nandy P."/>
            <person name="Geyer C."/>
            <person name="Yan Y."/>
            <person name="Sichtig H."/>
        </authorList>
    </citation>
    <scope>NUCLEOTIDE SEQUENCE [LARGE SCALE GENOMIC DNA]</scope>
    <source>
        <strain evidence="7 8">FDAARGOS_656</strain>
    </source>
</reference>
<dbReference type="Gene3D" id="3.40.50.720">
    <property type="entry name" value="NAD(P)-binding Rossmann-like Domain"/>
    <property type="match status" value="1"/>
</dbReference>
<evidence type="ECO:0000256" key="3">
    <source>
        <dbReference type="ARBA" id="ARBA00022787"/>
    </source>
</evidence>
<evidence type="ECO:0000256" key="4">
    <source>
        <dbReference type="ARBA" id="ARBA00022946"/>
    </source>
</evidence>
<dbReference type="SMR" id="A0A8H6BSE6"/>
<keyword evidence="5" id="KW-0496">Mitochondrion</keyword>
<gene>
    <name evidence="7" type="ORF">FOB64_005728</name>
</gene>
<dbReference type="AlphaFoldDB" id="A0A8H6BSE6"/>
<evidence type="ECO:0000256" key="6">
    <source>
        <dbReference type="ARBA" id="ARBA00023136"/>
    </source>
</evidence>
<name>A0A8H6BSE6_CANAX</name>
<dbReference type="EMBL" id="JABWAD010000061">
    <property type="protein sequence ID" value="KAF6062668.1"/>
    <property type="molecule type" value="Genomic_DNA"/>
</dbReference>
<organism evidence="7 8">
    <name type="scientific">Candida albicans</name>
    <name type="common">Yeast</name>
    <dbReference type="NCBI Taxonomy" id="5476"/>
    <lineage>
        <taxon>Eukaryota</taxon>
        <taxon>Fungi</taxon>
        <taxon>Dikarya</taxon>
        <taxon>Ascomycota</taxon>
        <taxon>Saccharomycotina</taxon>
        <taxon>Pichiomycetes</taxon>
        <taxon>Debaryomycetaceae</taxon>
        <taxon>Candida/Lodderomyces clade</taxon>
        <taxon>Candida</taxon>
    </lineage>
</organism>
<evidence type="ECO:0000256" key="5">
    <source>
        <dbReference type="ARBA" id="ARBA00023128"/>
    </source>
</evidence>
<accession>A0A8H6BSE6</accession>
<evidence type="ECO:0000313" key="8">
    <source>
        <dbReference type="Proteomes" id="UP000536275"/>
    </source>
</evidence>
<dbReference type="FunFam" id="3.40.50.720:FF:000366">
    <property type="entry name" value="Protein FMP52, mitochondrial"/>
    <property type="match status" value="1"/>
</dbReference>
<evidence type="ECO:0000256" key="1">
    <source>
        <dbReference type="ARBA" id="ARBA00004450"/>
    </source>
</evidence>
<dbReference type="Pfam" id="PF08732">
    <property type="entry name" value="HIM1"/>
    <property type="match status" value="1"/>
</dbReference>
<dbReference type="SUPFAM" id="SSF51735">
    <property type="entry name" value="NAD(P)-binding Rossmann-fold domains"/>
    <property type="match status" value="1"/>
</dbReference>
<protein>
    <submittedName>
        <fullName evidence="7">NADH(P)-binding family protein</fullName>
    </submittedName>
</protein>
<comment type="subcellular location">
    <subcellularLocation>
        <location evidence="1">Mitochondrion outer membrane</location>
        <topology evidence="1">Peripheral membrane protein</topology>
    </subcellularLocation>
</comment>
<dbReference type="InterPro" id="IPR014843">
    <property type="entry name" value="Him1/Fmp52"/>
</dbReference>
<dbReference type="PANTHER" id="PTHR14097:SF7">
    <property type="entry name" value="OXIDOREDUCTASE HTATIP2"/>
    <property type="match status" value="1"/>
</dbReference>
<dbReference type="Proteomes" id="UP000536275">
    <property type="component" value="Unassembled WGS sequence"/>
</dbReference>
<comment type="similarity">
    <text evidence="2">Belongs to the FMP52 family.</text>
</comment>
<dbReference type="PANTHER" id="PTHR14097">
    <property type="entry name" value="OXIDOREDUCTASE HTATIP2"/>
    <property type="match status" value="1"/>
</dbReference>